<organism evidence="2 3">
    <name type="scientific">Megavirus chiliensis</name>
    <dbReference type="NCBI Taxonomy" id="1094892"/>
    <lineage>
        <taxon>Viruses</taxon>
        <taxon>Varidnaviria</taxon>
        <taxon>Bamfordvirae</taxon>
        <taxon>Nucleocytoviricota</taxon>
        <taxon>Megaviricetes</taxon>
        <taxon>Imitervirales</taxon>
        <taxon>Mimiviridae</taxon>
        <taxon>Megamimivirinae</taxon>
        <taxon>Megavirus</taxon>
        <taxon>Megavirus chilense</taxon>
    </lineage>
</organism>
<feature type="compositionally biased region" description="Basic and acidic residues" evidence="1">
    <location>
        <begin position="63"/>
        <end position="73"/>
    </location>
</feature>
<gene>
    <name evidence="2" type="primary">mchi_48</name>
</gene>
<dbReference type="Proteomes" id="UP000202558">
    <property type="component" value="Segment"/>
</dbReference>
<keyword evidence="3" id="KW-1185">Reference proteome</keyword>
<evidence type="ECO:0000313" key="2">
    <source>
        <dbReference type="EMBL" id="AEQ33273.1"/>
    </source>
</evidence>
<reference evidence="2 3" key="1">
    <citation type="journal article" date="2011" name="Proc. Natl. Acad. Sci. U.S.A.">
        <title>Distant Mimivirus relative with a larger genome highlights the fundamental features of Megaviridae.</title>
        <authorList>
            <person name="Arslan D."/>
            <person name="Legendre M."/>
            <person name="Seltzer V."/>
            <person name="Abergel C."/>
            <person name="Claverie J.M."/>
        </authorList>
    </citation>
    <scope>NUCLEOTIDE SEQUENCE [LARGE SCALE GENOMIC DNA]</scope>
    <source>
        <strain evidence="2">Claverie Las Cruses</strain>
    </source>
</reference>
<proteinExistence type="predicted"/>
<dbReference type="OrthoDB" id="28616at10239"/>
<evidence type="ECO:0000256" key="1">
    <source>
        <dbReference type="SAM" id="MobiDB-lite"/>
    </source>
</evidence>
<accession>G5CQS3</accession>
<dbReference type="KEGG" id="vg:11256966"/>
<protein>
    <submittedName>
        <fullName evidence="2">Uncharacterized protein</fullName>
    </submittedName>
</protein>
<feature type="region of interest" description="Disordered" evidence="1">
    <location>
        <begin position="63"/>
        <end position="86"/>
    </location>
</feature>
<sequence length="86" mass="10296">MSSQTISSSQRRAYEKMFSDLNKITENQRDQMSPETYQSFCQEFETLHYILWPSSTLCVPNRMDPKKRQERNKERKQRFKALGISV</sequence>
<dbReference type="EMBL" id="JN258408">
    <property type="protein sequence ID" value="AEQ33273.1"/>
    <property type="molecule type" value="Genomic_DNA"/>
</dbReference>
<name>G5CQS3_9VIRU</name>
<evidence type="ECO:0000313" key="3">
    <source>
        <dbReference type="Proteomes" id="UP000202558"/>
    </source>
</evidence>